<comment type="similarity">
    <text evidence="1">Belongs to the ABC transporter superfamily.</text>
</comment>
<dbReference type="InterPro" id="IPR017871">
    <property type="entry name" value="ABC_transporter-like_CS"/>
</dbReference>
<dbReference type="AlphaFoldDB" id="A0A450YNR6"/>
<dbReference type="GO" id="GO:0005524">
    <property type="term" value="F:ATP binding"/>
    <property type="evidence" value="ECO:0007669"/>
    <property type="project" value="UniProtKB-KW"/>
</dbReference>
<evidence type="ECO:0000313" key="6">
    <source>
        <dbReference type="EMBL" id="VFK43194.1"/>
    </source>
</evidence>
<dbReference type="PANTHER" id="PTHR24220">
    <property type="entry name" value="IMPORT ATP-BINDING PROTEIN"/>
    <property type="match status" value="1"/>
</dbReference>
<organism evidence="6">
    <name type="scientific">Candidatus Kentrum sp. SD</name>
    <dbReference type="NCBI Taxonomy" id="2126332"/>
    <lineage>
        <taxon>Bacteria</taxon>
        <taxon>Pseudomonadati</taxon>
        <taxon>Pseudomonadota</taxon>
        <taxon>Gammaproteobacteria</taxon>
        <taxon>Candidatus Kentrum</taxon>
    </lineage>
</organism>
<dbReference type="InterPro" id="IPR003593">
    <property type="entry name" value="AAA+_ATPase"/>
</dbReference>
<evidence type="ECO:0000256" key="1">
    <source>
        <dbReference type="ARBA" id="ARBA00005417"/>
    </source>
</evidence>
<dbReference type="EMBL" id="CAADFU010000023">
    <property type="protein sequence ID" value="VFK43194.1"/>
    <property type="molecule type" value="Genomic_DNA"/>
</dbReference>
<dbReference type="EMBL" id="CAADFR010000030">
    <property type="protein sequence ID" value="VFK38908.1"/>
    <property type="molecule type" value="Genomic_DNA"/>
</dbReference>
<dbReference type="InterPro" id="IPR003439">
    <property type="entry name" value="ABC_transporter-like_ATP-bd"/>
</dbReference>
<proteinExistence type="inferred from homology"/>
<dbReference type="GO" id="GO:0089705">
    <property type="term" value="P:protein localization to outer membrane"/>
    <property type="evidence" value="ECO:0007669"/>
    <property type="project" value="TreeGrafter"/>
</dbReference>
<reference evidence="6" key="1">
    <citation type="submission" date="2019-02" db="EMBL/GenBank/DDBJ databases">
        <authorList>
            <person name="Gruber-Vodicka R. H."/>
            <person name="Seah K. B. B."/>
        </authorList>
    </citation>
    <scope>NUCLEOTIDE SEQUENCE</scope>
    <source>
        <strain evidence="6">BECK_S1320</strain>
        <strain evidence="5">BECK_S1321</strain>
    </source>
</reference>
<dbReference type="PROSITE" id="PS00211">
    <property type="entry name" value="ABC_TRANSPORTER_1"/>
    <property type="match status" value="1"/>
</dbReference>
<evidence type="ECO:0000256" key="3">
    <source>
        <dbReference type="ARBA" id="ARBA00022840"/>
    </source>
</evidence>
<gene>
    <name evidence="6" type="ORF">BECKSD772E_GA0070983_102314</name>
    <name evidence="5" type="ORF">BECKSD772F_GA0070984_103014</name>
</gene>
<dbReference type="PANTHER" id="PTHR24220:SF689">
    <property type="entry name" value="LIPOPROTEIN-RELEASING SYSTEM ATP-BINDING PROTEIN LOLD"/>
    <property type="match status" value="1"/>
</dbReference>
<dbReference type="PROSITE" id="PS50893">
    <property type="entry name" value="ABC_TRANSPORTER_2"/>
    <property type="match status" value="1"/>
</dbReference>
<dbReference type="GO" id="GO:0022857">
    <property type="term" value="F:transmembrane transporter activity"/>
    <property type="evidence" value="ECO:0007669"/>
    <property type="project" value="TreeGrafter"/>
</dbReference>
<dbReference type="SUPFAM" id="SSF52540">
    <property type="entry name" value="P-loop containing nucleoside triphosphate hydrolases"/>
    <property type="match status" value="1"/>
</dbReference>
<protein>
    <submittedName>
        <fullName evidence="6">Putative ABC transport system ATP-binding protein</fullName>
    </submittedName>
</protein>
<dbReference type="Gene3D" id="3.40.50.300">
    <property type="entry name" value="P-loop containing nucleotide triphosphate hydrolases"/>
    <property type="match status" value="1"/>
</dbReference>
<dbReference type="GO" id="GO:0044874">
    <property type="term" value="P:lipoprotein localization to outer membrane"/>
    <property type="evidence" value="ECO:0007669"/>
    <property type="project" value="TreeGrafter"/>
</dbReference>
<dbReference type="InterPro" id="IPR027417">
    <property type="entry name" value="P-loop_NTPase"/>
</dbReference>
<evidence type="ECO:0000256" key="2">
    <source>
        <dbReference type="ARBA" id="ARBA00022741"/>
    </source>
</evidence>
<evidence type="ECO:0000313" key="5">
    <source>
        <dbReference type="EMBL" id="VFK38908.1"/>
    </source>
</evidence>
<accession>A0A450YNR6</accession>
<keyword evidence="2" id="KW-0547">Nucleotide-binding</keyword>
<evidence type="ECO:0000259" key="4">
    <source>
        <dbReference type="PROSITE" id="PS50893"/>
    </source>
</evidence>
<sequence>MTMRTRSSVCRLRLRNVVKTRGDKTRRIRVEIPHLEVAEASFVAIVGRNGSGKSTLLDMLGLILTPDHADEFSLFGNRLLRLDRLSIGAKTRFRRKHLAYVLQTGGLLEFLTLRENIRFAARLAQRPFDRIEALAKDLGIADVLDKRPGRVSGGQRQKAAIARALIREPDIILADEPTSALDSGSAERLMDTFGRMTRELGCSLIMVTHDRALVEEHADRIHGFQMYETSESQSRSALDVPI</sequence>
<feature type="domain" description="ABC transporter" evidence="4">
    <location>
        <begin position="12"/>
        <end position="242"/>
    </location>
</feature>
<dbReference type="GO" id="GO:0016887">
    <property type="term" value="F:ATP hydrolysis activity"/>
    <property type="evidence" value="ECO:0007669"/>
    <property type="project" value="InterPro"/>
</dbReference>
<dbReference type="InterPro" id="IPR015854">
    <property type="entry name" value="ABC_transpr_LolD-like"/>
</dbReference>
<dbReference type="Pfam" id="PF00005">
    <property type="entry name" value="ABC_tran"/>
    <property type="match status" value="1"/>
</dbReference>
<dbReference type="SMART" id="SM00382">
    <property type="entry name" value="AAA"/>
    <property type="match status" value="1"/>
</dbReference>
<dbReference type="GO" id="GO:0005886">
    <property type="term" value="C:plasma membrane"/>
    <property type="evidence" value="ECO:0007669"/>
    <property type="project" value="TreeGrafter"/>
</dbReference>
<name>A0A450YNR6_9GAMM</name>
<keyword evidence="3 6" id="KW-0067">ATP-binding</keyword>